<evidence type="ECO:0000313" key="4">
    <source>
        <dbReference type="EMBL" id="KSU73863.1"/>
    </source>
</evidence>
<keyword evidence="2" id="KW-0812">Transmembrane</keyword>
<feature type="region of interest" description="Disordered" evidence="1">
    <location>
        <begin position="259"/>
        <end position="331"/>
    </location>
</feature>
<feature type="compositionally biased region" description="Basic and acidic residues" evidence="1">
    <location>
        <begin position="259"/>
        <end position="296"/>
    </location>
</feature>
<dbReference type="EMBL" id="LNQM01000007">
    <property type="protein sequence ID" value="KSU73863.1"/>
    <property type="molecule type" value="Genomic_DNA"/>
</dbReference>
<proteinExistence type="predicted"/>
<comment type="caution">
    <text evidence="4">The sequence shown here is derived from an EMBL/GenBank/DDBJ whole genome shotgun (WGS) entry which is preliminary data.</text>
</comment>
<evidence type="ECO:0000256" key="1">
    <source>
        <dbReference type="SAM" id="MobiDB-lite"/>
    </source>
</evidence>
<evidence type="ECO:0000313" key="5">
    <source>
        <dbReference type="Proteomes" id="UP000053199"/>
    </source>
</evidence>
<evidence type="ECO:0000259" key="3">
    <source>
        <dbReference type="SMART" id="SM00014"/>
    </source>
</evidence>
<feature type="transmembrane region" description="Helical" evidence="2">
    <location>
        <begin position="110"/>
        <end position="131"/>
    </location>
</feature>
<reference evidence="4 5" key="1">
    <citation type="journal article" date="2014" name="Arch. Microbiol.">
        <title>Arthrobacter enclensis sp. nov., isolated from sediment sample.</title>
        <authorList>
            <person name="Dastager S.G."/>
            <person name="Liu Q."/>
            <person name="Tang S.K."/>
            <person name="Krishnamurthi S."/>
            <person name="Lee J.C."/>
            <person name="Li W.J."/>
        </authorList>
    </citation>
    <scope>NUCLEOTIDE SEQUENCE [LARGE SCALE GENOMIC DNA]</scope>
    <source>
        <strain evidence="4 5">NIO-1008</strain>
    </source>
</reference>
<protein>
    <submittedName>
        <fullName evidence="4">PA-phosphatase</fullName>
    </submittedName>
</protein>
<keyword evidence="5" id="KW-1185">Reference proteome</keyword>
<accession>A0A0V8IGH0</accession>
<dbReference type="Proteomes" id="UP000053199">
    <property type="component" value="Unassembled WGS sequence"/>
</dbReference>
<dbReference type="SMART" id="SM00014">
    <property type="entry name" value="acidPPc"/>
    <property type="match status" value="1"/>
</dbReference>
<dbReference type="InterPro" id="IPR036938">
    <property type="entry name" value="PAP2/HPO_sf"/>
</dbReference>
<dbReference type="Pfam" id="PF01569">
    <property type="entry name" value="PAP2"/>
    <property type="match status" value="1"/>
</dbReference>
<keyword evidence="2" id="KW-0472">Membrane</keyword>
<organism evidence="4 5">
    <name type="scientific">Pseudarthrobacter enclensis</name>
    <dbReference type="NCBI Taxonomy" id="993070"/>
    <lineage>
        <taxon>Bacteria</taxon>
        <taxon>Bacillati</taxon>
        <taxon>Actinomycetota</taxon>
        <taxon>Actinomycetes</taxon>
        <taxon>Micrococcales</taxon>
        <taxon>Micrococcaceae</taxon>
        <taxon>Pseudarthrobacter</taxon>
    </lineage>
</organism>
<feature type="transmembrane region" description="Helical" evidence="2">
    <location>
        <begin position="83"/>
        <end position="103"/>
    </location>
</feature>
<dbReference type="PANTHER" id="PTHR14969">
    <property type="entry name" value="SPHINGOSINE-1-PHOSPHATE PHOSPHOHYDROLASE"/>
    <property type="match status" value="1"/>
</dbReference>
<dbReference type="InterPro" id="IPR000326">
    <property type="entry name" value="PAP2/HPO"/>
</dbReference>
<dbReference type="Gene3D" id="1.20.144.10">
    <property type="entry name" value="Phosphatidic acid phosphatase type 2/haloperoxidase"/>
    <property type="match status" value="2"/>
</dbReference>
<feature type="transmembrane region" description="Helical" evidence="2">
    <location>
        <begin position="151"/>
        <end position="171"/>
    </location>
</feature>
<feature type="domain" description="Phosphatidic acid phosphatase type 2/haloperoxidase" evidence="3">
    <location>
        <begin position="110"/>
        <end position="224"/>
    </location>
</feature>
<name>A0A0V8IGH0_9MICC</name>
<sequence length="331" mass="35194">MSGGTVSTVKDRVDKWIKPYAALWLTMIIGGTLVVAMALTGAEVYSDVVDDEGLASLDIPALEYSQSLRTPEVDAFVTGFTNIGGGIGMPILATILTAWLTFLSRSWRPLLLVGGAAAVSTTATTLGKRLVGRTRPDHADAVPPYEDSPSFPSGHTLNTTVVIGVLVYIICLQFQVLSARITAITAGAVFIIAMGLSRVFLGHHWLTDVIAGWTLGLAWVGFVILAHRMFHLIRRREHAGPAPTFEHPVVRDVVADAMHHDGGTHRGADQDSADQDRAGHNSADQDRAGHNSADRHRAAHSSAGHDAEAHRGGSSRGPERRTGDTGGNVPG</sequence>
<dbReference type="PANTHER" id="PTHR14969:SF13">
    <property type="entry name" value="AT30094P"/>
    <property type="match status" value="1"/>
</dbReference>
<dbReference type="STRING" id="993070.AS031_14315"/>
<dbReference type="SUPFAM" id="SSF48317">
    <property type="entry name" value="Acid phosphatase/Vanadium-dependent haloperoxidase"/>
    <property type="match status" value="1"/>
</dbReference>
<evidence type="ECO:0000256" key="2">
    <source>
        <dbReference type="SAM" id="Phobius"/>
    </source>
</evidence>
<keyword evidence="2" id="KW-1133">Transmembrane helix</keyword>
<gene>
    <name evidence="4" type="ORF">AS031_14315</name>
</gene>
<dbReference type="AlphaFoldDB" id="A0A0V8IGH0"/>
<dbReference type="CDD" id="cd03392">
    <property type="entry name" value="PAP2_like_2"/>
    <property type="match status" value="1"/>
</dbReference>
<feature type="transmembrane region" description="Helical" evidence="2">
    <location>
        <begin position="209"/>
        <end position="226"/>
    </location>
</feature>
<feature type="transmembrane region" description="Helical" evidence="2">
    <location>
        <begin position="21"/>
        <end position="42"/>
    </location>
</feature>
<feature type="transmembrane region" description="Helical" evidence="2">
    <location>
        <begin position="183"/>
        <end position="203"/>
    </location>
</feature>
<feature type="compositionally biased region" description="Basic and acidic residues" evidence="1">
    <location>
        <begin position="303"/>
        <end position="323"/>
    </location>
</feature>